<dbReference type="VEuPathDB" id="FungiDB:RhiirA1_427686"/>
<reference evidence="1 2" key="1">
    <citation type="submission" date="2016-04" db="EMBL/GenBank/DDBJ databases">
        <title>Genome analyses suggest a sexual origin of heterokaryosis in a supposedly ancient asexual fungus.</title>
        <authorList>
            <person name="Ropars J."/>
            <person name="Sedzielewska K."/>
            <person name="Noel J."/>
            <person name="Charron P."/>
            <person name="Farinelli L."/>
            <person name="Marton T."/>
            <person name="Kruger M."/>
            <person name="Pelin A."/>
            <person name="Brachmann A."/>
            <person name="Corradi N."/>
        </authorList>
    </citation>
    <scope>NUCLEOTIDE SEQUENCE [LARGE SCALE GENOMIC DNA]</scope>
    <source>
        <strain evidence="1 2">C2</strain>
    </source>
</reference>
<dbReference type="Proteomes" id="UP000233469">
    <property type="component" value="Unassembled WGS sequence"/>
</dbReference>
<evidence type="ECO:0000313" key="1">
    <source>
        <dbReference type="EMBL" id="PKK63679.1"/>
    </source>
</evidence>
<dbReference type="EMBL" id="LLXL01001599">
    <property type="protein sequence ID" value="PKK63679.1"/>
    <property type="molecule type" value="Genomic_DNA"/>
</dbReference>
<dbReference type="AlphaFoldDB" id="A0A2N1MPY4"/>
<comment type="caution">
    <text evidence="1">The sequence shown here is derived from an EMBL/GenBank/DDBJ whole genome shotgun (WGS) entry which is preliminary data.</text>
</comment>
<organism evidence="1 2">
    <name type="scientific">Rhizophagus irregularis</name>
    <dbReference type="NCBI Taxonomy" id="588596"/>
    <lineage>
        <taxon>Eukaryota</taxon>
        <taxon>Fungi</taxon>
        <taxon>Fungi incertae sedis</taxon>
        <taxon>Mucoromycota</taxon>
        <taxon>Glomeromycotina</taxon>
        <taxon>Glomeromycetes</taxon>
        <taxon>Glomerales</taxon>
        <taxon>Glomeraceae</taxon>
        <taxon>Rhizophagus</taxon>
    </lineage>
</organism>
<accession>A0A2N1MPY4</accession>
<name>A0A2N1MPY4_9GLOM</name>
<protein>
    <submittedName>
        <fullName evidence="1">Uncharacterized protein</fullName>
    </submittedName>
</protein>
<reference evidence="1 2" key="2">
    <citation type="submission" date="2017-10" db="EMBL/GenBank/DDBJ databases">
        <title>Extensive intraspecific genome diversity in a model arbuscular mycorrhizal fungus.</title>
        <authorList>
            <person name="Chen E.C.H."/>
            <person name="Morin E."/>
            <person name="Baudet D."/>
            <person name="Noel J."/>
            <person name="Ndikumana S."/>
            <person name="Charron P."/>
            <person name="St-Onge C."/>
            <person name="Giorgi J."/>
            <person name="Grigoriev I.V."/>
            <person name="Roux C."/>
            <person name="Martin F.M."/>
            <person name="Corradi N."/>
        </authorList>
    </citation>
    <scope>NUCLEOTIDE SEQUENCE [LARGE SCALE GENOMIC DNA]</scope>
    <source>
        <strain evidence="1 2">C2</strain>
    </source>
</reference>
<gene>
    <name evidence="1" type="ORF">RhiirC2_757929</name>
</gene>
<proteinExistence type="predicted"/>
<sequence length="85" mass="10184">MSKTKVIECEIYNHLNVHSFNPYMDTVSTLFQNATCDSKEELTESIENLIKWEIFADDDKIRLKVFKKINTKWELISERCENYPY</sequence>
<feature type="non-terminal residue" evidence="1">
    <location>
        <position position="85"/>
    </location>
</feature>
<evidence type="ECO:0000313" key="2">
    <source>
        <dbReference type="Proteomes" id="UP000233469"/>
    </source>
</evidence>